<sequence>MAITQVAHCGGVLGELDKVLGYLFAYGPLRMSQVCVRTQLEQLHKGFLSFPVHLQYHQRNTNSYTIHGGVFACRFVFSPSRIAGSLDRDGTRQGNQISSGFGII</sequence>
<dbReference type="AlphaFoldDB" id="A0AA88WXE7"/>
<protein>
    <submittedName>
        <fullName evidence="1">Uncharacterized protein</fullName>
    </submittedName>
</protein>
<dbReference type="Proteomes" id="UP001188597">
    <property type="component" value="Unassembled WGS sequence"/>
</dbReference>
<proteinExistence type="predicted"/>
<evidence type="ECO:0000313" key="2">
    <source>
        <dbReference type="Proteomes" id="UP001188597"/>
    </source>
</evidence>
<keyword evidence="2" id="KW-1185">Reference proteome</keyword>
<gene>
    <name evidence="1" type="ORF">RJ639_032682</name>
</gene>
<comment type="caution">
    <text evidence="1">The sequence shown here is derived from an EMBL/GenBank/DDBJ whole genome shotgun (WGS) entry which is preliminary data.</text>
</comment>
<accession>A0AA88WXE7</accession>
<organism evidence="1 2">
    <name type="scientific">Escallonia herrerae</name>
    <dbReference type="NCBI Taxonomy" id="1293975"/>
    <lineage>
        <taxon>Eukaryota</taxon>
        <taxon>Viridiplantae</taxon>
        <taxon>Streptophyta</taxon>
        <taxon>Embryophyta</taxon>
        <taxon>Tracheophyta</taxon>
        <taxon>Spermatophyta</taxon>
        <taxon>Magnoliopsida</taxon>
        <taxon>eudicotyledons</taxon>
        <taxon>Gunneridae</taxon>
        <taxon>Pentapetalae</taxon>
        <taxon>asterids</taxon>
        <taxon>campanulids</taxon>
        <taxon>Escalloniales</taxon>
        <taxon>Escalloniaceae</taxon>
        <taxon>Escallonia</taxon>
    </lineage>
</organism>
<reference evidence="1" key="1">
    <citation type="submission" date="2022-12" db="EMBL/GenBank/DDBJ databases">
        <title>Draft genome assemblies for two species of Escallonia (Escalloniales).</title>
        <authorList>
            <person name="Chanderbali A."/>
            <person name="Dervinis C."/>
            <person name="Anghel I."/>
            <person name="Soltis D."/>
            <person name="Soltis P."/>
            <person name="Zapata F."/>
        </authorList>
    </citation>
    <scope>NUCLEOTIDE SEQUENCE</scope>
    <source>
        <strain evidence="1">UCBG64.0493</strain>
        <tissue evidence="1">Leaf</tissue>
    </source>
</reference>
<evidence type="ECO:0000313" key="1">
    <source>
        <dbReference type="EMBL" id="KAK3034729.1"/>
    </source>
</evidence>
<name>A0AA88WXE7_9ASTE</name>
<dbReference type="EMBL" id="JAVXUP010000194">
    <property type="protein sequence ID" value="KAK3034729.1"/>
    <property type="molecule type" value="Genomic_DNA"/>
</dbReference>